<feature type="domain" description="ShKT" evidence="2">
    <location>
        <begin position="164"/>
        <end position="198"/>
    </location>
</feature>
<dbReference type="InParanoid" id="A0A1Z5JY66"/>
<evidence type="ECO:0000256" key="1">
    <source>
        <dbReference type="SAM" id="SignalP"/>
    </source>
</evidence>
<feature type="domain" description="ShKT" evidence="2">
    <location>
        <begin position="60"/>
        <end position="94"/>
    </location>
</feature>
<organism evidence="3 4">
    <name type="scientific">Fistulifera solaris</name>
    <name type="common">Oleaginous diatom</name>
    <dbReference type="NCBI Taxonomy" id="1519565"/>
    <lineage>
        <taxon>Eukaryota</taxon>
        <taxon>Sar</taxon>
        <taxon>Stramenopiles</taxon>
        <taxon>Ochrophyta</taxon>
        <taxon>Bacillariophyta</taxon>
        <taxon>Bacillariophyceae</taxon>
        <taxon>Bacillariophycidae</taxon>
        <taxon>Naviculales</taxon>
        <taxon>Naviculaceae</taxon>
        <taxon>Fistulifera</taxon>
    </lineage>
</organism>
<accession>A0A1Z5JY66</accession>
<dbReference type="SMART" id="SM00254">
    <property type="entry name" value="ShKT"/>
    <property type="match status" value="2"/>
</dbReference>
<protein>
    <recommendedName>
        <fullName evidence="2">ShKT domain-containing protein</fullName>
    </recommendedName>
</protein>
<dbReference type="AlphaFoldDB" id="A0A1Z5JY66"/>
<dbReference type="OrthoDB" id="291007at2759"/>
<dbReference type="PROSITE" id="PS51670">
    <property type="entry name" value="SHKT"/>
    <property type="match status" value="2"/>
</dbReference>
<gene>
    <name evidence="3" type="ORF">FisN_26Hu053</name>
</gene>
<feature type="signal peptide" evidence="1">
    <location>
        <begin position="1"/>
        <end position="30"/>
    </location>
</feature>
<sequence>MKRSFLLSFRVLSCLSSLLLFFRVSPFAVAVVPEARKDEEEFIVSDASTNVRRQLRYTTCMDLRDACPQWAAQGECHTNPAYMGPHCPVSCHTCPLLQPRTTTTPFSTVIPRTLKESGWEFPDAVGRDWGVPQIIYDRDYREAILARIEQVRHSAVLLENAQNCRNYNVNCTLWAVQGECEANPEYMKQYCAPVCWACERIRNEQEVIV</sequence>
<feature type="chain" id="PRO_5012238743" description="ShKT domain-containing protein" evidence="1">
    <location>
        <begin position="31"/>
        <end position="209"/>
    </location>
</feature>
<evidence type="ECO:0000313" key="4">
    <source>
        <dbReference type="Proteomes" id="UP000198406"/>
    </source>
</evidence>
<dbReference type="Proteomes" id="UP000198406">
    <property type="component" value="Unassembled WGS sequence"/>
</dbReference>
<keyword evidence="4" id="KW-1185">Reference proteome</keyword>
<dbReference type="InterPro" id="IPR003582">
    <property type="entry name" value="ShKT_dom"/>
</dbReference>
<evidence type="ECO:0000259" key="2">
    <source>
        <dbReference type="PROSITE" id="PS51670"/>
    </source>
</evidence>
<evidence type="ECO:0000313" key="3">
    <source>
        <dbReference type="EMBL" id="GAX18758.1"/>
    </source>
</evidence>
<proteinExistence type="predicted"/>
<name>A0A1Z5JY66_FISSO</name>
<reference evidence="3 4" key="1">
    <citation type="journal article" date="2015" name="Plant Cell">
        <title>Oil accumulation by the oleaginous diatom Fistulifera solaris as revealed by the genome and transcriptome.</title>
        <authorList>
            <person name="Tanaka T."/>
            <person name="Maeda Y."/>
            <person name="Veluchamy A."/>
            <person name="Tanaka M."/>
            <person name="Abida H."/>
            <person name="Marechal E."/>
            <person name="Bowler C."/>
            <person name="Muto M."/>
            <person name="Sunaga Y."/>
            <person name="Tanaka M."/>
            <person name="Yoshino T."/>
            <person name="Taniguchi T."/>
            <person name="Fukuda Y."/>
            <person name="Nemoto M."/>
            <person name="Matsumoto M."/>
            <person name="Wong P.S."/>
            <person name="Aburatani S."/>
            <person name="Fujibuchi W."/>
        </authorList>
    </citation>
    <scope>NUCLEOTIDE SEQUENCE [LARGE SCALE GENOMIC DNA]</scope>
    <source>
        <strain evidence="3 4">JPCC DA0580</strain>
    </source>
</reference>
<keyword evidence="1" id="KW-0732">Signal</keyword>
<dbReference type="Pfam" id="PF01549">
    <property type="entry name" value="ShK"/>
    <property type="match status" value="2"/>
</dbReference>
<comment type="caution">
    <text evidence="3">The sequence shown here is derived from an EMBL/GenBank/DDBJ whole genome shotgun (WGS) entry which is preliminary data.</text>
</comment>
<dbReference type="EMBL" id="BDSP01000132">
    <property type="protein sequence ID" value="GAX18758.1"/>
    <property type="molecule type" value="Genomic_DNA"/>
</dbReference>